<sequence>MSFMNRLNARAFAILGVGKESNSAGLTFHKCKVKMCVHNSFYIFVLYPLQLL</sequence>
<gene>
    <name evidence="1" type="ORF">BM1374165_01237</name>
</gene>
<accession>X5LWC7</accession>
<proteinExistence type="predicted"/>
<protein>
    <submittedName>
        <fullName evidence="1">Uncharacterized protein</fullName>
    </submittedName>
</protein>
<dbReference type="PATRIC" id="fig|38323.5.peg.1254"/>
<evidence type="ECO:0000313" key="2">
    <source>
        <dbReference type="Proteomes" id="UP000019801"/>
    </source>
</evidence>
<dbReference type="KEGG" id="bhn:PRJBM_01156"/>
<evidence type="ECO:0000313" key="1">
    <source>
        <dbReference type="EMBL" id="CDO47231.1"/>
    </source>
</evidence>
<dbReference type="EMBL" id="HG969191">
    <property type="protein sequence ID" value="CDO47231.1"/>
    <property type="molecule type" value="Genomic_DNA"/>
</dbReference>
<name>X5LWC7_BARHN</name>
<dbReference type="KEGG" id="bhs:BM1374165_01237"/>
<reference evidence="2" key="1">
    <citation type="submission" date="2013-11" db="EMBL/GenBank/DDBJ databases">
        <title>Genome sequencing of Bartonella spp. isolated from human blood.</title>
        <authorList>
            <person name="Raoult D."/>
        </authorList>
    </citation>
    <scope>NUCLEOTIDE SEQUENCE</scope>
    <source>
        <strain evidence="2">BM1374165</strain>
    </source>
</reference>
<organism evidence="1 2">
    <name type="scientific">Bartonella henselae</name>
    <name type="common">Rochalimaea henselae</name>
    <dbReference type="NCBI Taxonomy" id="38323"/>
    <lineage>
        <taxon>Bacteria</taxon>
        <taxon>Pseudomonadati</taxon>
        <taxon>Pseudomonadota</taxon>
        <taxon>Alphaproteobacteria</taxon>
        <taxon>Hyphomicrobiales</taxon>
        <taxon>Bartonellaceae</taxon>
        <taxon>Bartonella</taxon>
    </lineage>
</organism>
<dbReference type="AlphaFoldDB" id="X5LWC7"/>
<dbReference type="Proteomes" id="UP000019801">
    <property type="component" value="Chromosome I"/>
</dbReference>